<feature type="region of interest" description="Disordered" evidence="1">
    <location>
        <begin position="142"/>
        <end position="171"/>
    </location>
</feature>
<reference evidence="3" key="1">
    <citation type="journal article" date="2020" name="Stud. Mycol.">
        <title>101 Dothideomycetes genomes: a test case for predicting lifestyles and emergence of pathogens.</title>
        <authorList>
            <person name="Haridas S."/>
            <person name="Albert R."/>
            <person name="Binder M."/>
            <person name="Bloem J."/>
            <person name="Labutti K."/>
            <person name="Salamov A."/>
            <person name="Andreopoulos B."/>
            <person name="Baker S."/>
            <person name="Barry K."/>
            <person name="Bills G."/>
            <person name="Bluhm B."/>
            <person name="Cannon C."/>
            <person name="Castanera R."/>
            <person name="Culley D."/>
            <person name="Daum C."/>
            <person name="Ezra D."/>
            <person name="Gonzalez J."/>
            <person name="Henrissat B."/>
            <person name="Kuo A."/>
            <person name="Liang C."/>
            <person name="Lipzen A."/>
            <person name="Lutzoni F."/>
            <person name="Magnuson J."/>
            <person name="Mondo S."/>
            <person name="Nolan M."/>
            <person name="Ohm R."/>
            <person name="Pangilinan J."/>
            <person name="Park H.-J."/>
            <person name="Ramirez L."/>
            <person name="Alfaro M."/>
            <person name="Sun H."/>
            <person name="Tritt A."/>
            <person name="Yoshinaga Y."/>
            <person name="Zwiers L.-H."/>
            <person name="Turgeon B."/>
            <person name="Goodwin S."/>
            <person name="Spatafora J."/>
            <person name="Crous P."/>
            <person name="Grigoriev I."/>
        </authorList>
    </citation>
    <scope>NUCLEOTIDE SEQUENCE</scope>
    <source>
        <strain evidence="3">ATCC 16933</strain>
    </source>
</reference>
<feature type="region of interest" description="Disordered" evidence="1">
    <location>
        <begin position="1"/>
        <end position="110"/>
    </location>
</feature>
<feature type="domain" description="DUF7165" evidence="2">
    <location>
        <begin position="293"/>
        <end position="451"/>
    </location>
</feature>
<feature type="compositionally biased region" description="Basic and acidic residues" evidence="1">
    <location>
        <begin position="890"/>
        <end position="905"/>
    </location>
</feature>
<feature type="region of interest" description="Disordered" evidence="1">
    <location>
        <begin position="614"/>
        <end position="701"/>
    </location>
</feature>
<proteinExistence type="predicted"/>
<dbReference type="Proteomes" id="UP000799766">
    <property type="component" value="Unassembled WGS sequence"/>
</dbReference>
<protein>
    <recommendedName>
        <fullName evidence="2">DUF7165 domain-containing protein</fullName>
    </recommendedName>
</protein>
<feature type="region of interest" description="Disordered" evidence="1">
    <location>
        <begin position="734"/>
        <end position="1220"/>
    </location>
</feature>
<feature type="compositionally biased region" description="Low complexity" evidence="1">
    <location>
        <begin position="807"/>
        <end position="820"/>
    </location>
</feature>
<feature type="compositionally biased region" description="Basic residues" evidence="1">
    <location>
        <begin position="1074"/>
        <end position="1086"/>
    </location>
</feature>
<dbReference type="EMBL" id="MU001678">
    <property type="protein sequence ID" value="KAF2458373.1"/>
    <property type="molecule type" value="Genomic_DNA"/>
</dbReference>
<feature type="compositionally biased region" description="Polar residues" evidence="1">
    <location>
        <begin position="1040"/>
        <end position="1049"/>
    </location>
</feature>
<keyword evidence="4" id="KW-1185">Reference proteome</keyword>
<dbReference type="SUPFAM" id="SSF82171">
    <property type="entry name" value="DPP6 N-terminal domain-like"/>
    <property type="match status" value="1"/>
</dbReference>
<feature type="compositionally biased region" description="Polar residues" evidence="1">
    <location>
        <begin position="71"/>
        <end position="94"/>
    </location>
</feature>
<evidence type="ECO:0000259" key="2">
    <source>
        <dbReference type="Pfam" id="PF23749"/>
    </source>
</evidence>
<dbReference type="InterPro" id="IPR055589">
    <property type="entry name" value="DUF7165"/>
</dbReference>
<feature type="compositionally biased region" description="Basic residues" evidence="1">
    <location>
        <begin position="956"/>
        <end position="966"/>
    </location>
</feature>
<feature type="compositionally biased region" description="Polar residues" evidence="1">
    <location>
        <begin position="858"/>
        <end position="877"/>
    </location>
</feature>
<dbReference type="OrthoDB" id="3925024at2759"/>
<feature type="compositionally biased region" description="Basic and acidic residues" evidence="1">
    <location>
        <begin position="738"/>
        <end position="775"/>
    </location>
</feature>
<sequence length="1220" mass="127101">MASRSPGRTTAAAPPTVPTSPVRPTLKTRFDGDATSDSGDGGKGAFRGEKDPATIPEDAAYVSFEKDIETGGQTTAAPQQHQQNRMSASLSSPESAGHDSSGRSTFSSVISGGDLDTMSLTSSPVGTMTTTATSALEAGLGTMTSSAGDAPGSAAAGPTSHPSGPATSDQPITTIIDFLSSSVTSSALPETLGLSVSRHGRYLLAFSSSHLYLLRAANLPSLRGARAFALKRRPLAVDVCDAEGVSVVAILADRHRVDVYDISSSGNGNGAGTGHAARRSGRQSGGTGNGGSVRLLRSVALVNPSRGIALAPDGKVMASAAPDCLEVVSLAPNATEADRRTLSCDGHESVVFSDDGTMLVATGPAANKGRRSGGKTTIYSVQSDLSPSLFLSEDAAGPPTEPTHISWIRRVLFPTVLPSARQAALIPDAHHLMDELLAFDVEADAFGVVEIATKSFLPHVRISVGIGAAGANRRRWYRRRGTGTGADCPPDATSDGGLEDALPGLFPDGTHVALGLKGRPATPGGTPGPSKIALYALPTESAALPSEKNGDNDEDVSHLRPTTSIPLQLASPDFAGSSAAVYGITGLRWLWDAPPAPGGGAASHDRLLATCATANSEADGPGPNGPSGPGSPPSARTRVEENAPETTTTSVGPEHATGRVVTVDFPCLHNRRARGRRGSNSDTSGSMEDTKALQTPPPPKRVEVVLDGRVRVERLPDRELDFQTEVELVRRRTVTAQRESERRRNIAARERERERVRERLDELRDDETDRRRDVLRSATTGPSSQMPRRRPVGGRSDSSGGRDRTTSRTSRVSSISSTSTNPVAASGHADDPDAAETDSVVSPEEAQAMFEAPYAHSQPRSQASLNRAATVAASSGANRRHLRALPSRPLEYRRADGLREHPHESDADDWVPPPPPYSEQVEWGSTSLGAGAGVNSRHGAGSRPGATPAQADQTARQRRNSGRRSQRNGGASDIPATTAPASIAPAPLGTPPWAPYASSSPGTFSTTSLPVAPPIPAVPSSPASTRSGGARLFRGASLFRSRTNSQSTAQPPQQPGQQQQQQQQQRVASPLPYPHHRQHYQHHQPRRPSTAVAAASSPAPAPVSVPPSPRPTRSRMARAGSLFRAQTSPAPASPAPRHPHRPVGPPRQHPPLSPLQPPPRLPQHAQSMAALPSAPRPPPSSLRGASPVVGVSAGRGVSPALGMSGEAGGGAGGRYPHPMV</sequence>
<feature type="compositionally biased region" description="Low complexity" evidence="1">
    <location>
        <begin position="1"/>
        <end position="25"/>
    </location>
</feature>
<feature type="compositionally biased region" description="Pro residues" evidence="1">
    <location>
        <begin position="1131"/>
        <end position="1161"/>
    </location>
</feature>
<feature type="compositionally biased region" description="Low complexity" evidence="1">
    <location>
        <begin position="1087"/>
        <end position="1098"/>
    </location>
</feature>
<accession>A0A6A6P4L0</accession>
<feature type="compositionally biased region" description="Pro residues" evidence="1">
    <location>
        <begin position="623"/>
        <end position="632"/>
    </location>
</feature>
<dbReference type="Pfam" id="PF23749">
    <property type="entry name" value="DUF7165"/>
    <property type="match status" value="2"/>
</dbReference>
<feature type="compositionally biased region" description="Polar residues" evidence="1">
    <location>
        <begin position="777"/>
        <end position="786"/>
    </location>
</feature>
<feature type="region of interest" description="Disordered" evidence="1">
    <location>
        <begin position="263"/>
        <end position="291"/>
    </location>
</feature>
<evidence type="ECO:0000313" key="4">
    <source>
        <dbReference type="Proteomes" id="UP000799766"/>
    </source>
</evidence>
<feature type="domain" description="DUF7165" evidence="2">
    <location>
        <begin position="171"/>
        <end position="265"/>
    </location>
</feature>
<feature type="region of interest" description="Disordered" evidence="1">
    <location>
        <begin position="480"/>
        <end position="499"/>
    </location>
</feature>
<evidence type="ECO:0000313" key="3">
    <source>
        <dbReference type="EMBL" id="KAF2458373.1"/>
    </source>
</evidence>
<feature type="compositionally biased region" description="Low complexity" evidence="1">
    <location>
        <begin position="145"/>
        <end position="166"/>
    </location>
</feature>
<feature type="compositionally biased region" description="Polar residues" evidence="1">
    <location>
        <begin position="997"/>
        <end position="1009"/>
    </location>
</feature>
<evidence type="ECO:0000256" key="1">
    <source>
        <dbReference type="SAM" id="MobiDB-lite"/>
    </source>
</evidence>
<organism evidence="3 4">
    <name type="scientific">Lineolata rhizophorae</name>
    <dbReference type="NCBI Taxonomy" id="578093"/>
    <lineage>
        <taxon>Eukaryota</taxon>
        <taxon>Fungi</taxon>
        <taxon>Dikarya</taxon>
        <taxon>Ascomycota</taxon>
        <taxon>Pezizomycotina</taxon>
        <taxon>Dothideomycetes</taxon>
        <taxon>Dothideomycetes incertae sedis</taxon>
        <taxon>Lineolatales</taxon>
        <taxon>Lineolataceae</taxon>
        <taxon>Lineolata</taxon>
    </lineage>
</organism>
<name>A0A6A6P4L0_9PEZI</name>
<feature type="compositionally biased region" description="Low complexity" evidence="1">
    <location>
        <begin position="967"/>
        <end position="987"/>
    </location>
</feature>
<feature type="compositionally biased region" description="Low complexity" evidence="1">
    <location>
        <begin position="1055"/>
        <end position="1065"/>
    </location>
</feature>
<feature type="compositionally biased region" description="Pro residues" evidence="1">
    <location>
        <begin position="1099"/>
        <end position="1110"/>
    </location>
</feature>
<dbReference type="AlphaFoldDB" id="A0A6A6P4L0"/>
<gene>
    <name evidence="3" type="ORF">BDY21DRAFT_411954</name>
</gene>